<keyword evidence="2" id="KW-0547">Nucleotide-binding</keyword>
<dbReference type="InterPro" id="IPR050221">
    <property type="entry name" value="26S_Proteasome_ATPase"/>
</dbReference>
<name>A0A7H1VNE3_9FIRM</name>
<dbReference type="Proteomes" id="UP000306409">
    <property type="component" value="Chromosome"/>
</dbReference>
<gene>
    <name evidence="5" type="ORF">EHE19_019100</name>
</gene>
<evidence type="ECO:0000259" key="4">
    <source>
        <dbReference type="SMART" id="SM00382"/>
    </source>
</evidence>
<feature type="domain" description="AAA+ ATPase" evidence="4">
    <location>
        <begin position="116"/>
        <end position="248"/>
    </location>
</feature>
<dbReference type="EMBL" id="CP061336">
    <property type="protein sequence ID" value="QNU66905.1"/>
    <property type="molecule type" value="Genomic_DNA"/>
</dbReference>
<keyword evidence="3" id="KW-0067">ATP-binding</keyword>
<dbReference type="InterPro" id="IPR003593">
    <property type="entry name" value="AAA+_ATPase"/>
</dbReference>
<proteinExistence type="inferred from homology"/>
<evidence type="ECO:0000313" key="5">
    <source>
        <dbReference type="EMBL" id="QNU66905.1"/>
    </source>
</evidence>
<evidence type="ECO:0000256" key="2">
    <source>
        <dbReference type="ARBA" id="ARBA00022741"/>
    </source>
</evidence>
<dbReference type="InterPro" id="IPR003959">
    <property type="entry name" value="ATPase_AAA_core"/>
</dbReference>
<accession>A0A7H1VNE3</accession>
<dbReference type="SMART" id="SM00382">
    <property type="entry name" value="AAA"/>
    <property type="match status" value="1"/>
</dbReference>
<dbReference type="AlphaFoldDB" id="A0A7H1VNE3"/>
<dbReference type="PANTHER" id="PTHR23073">
    <property type="entry name" value="26S PROTEASOME REGULATORY SUBUNIT"/>
    <property type="match status" value="1"/>
</dbReference>
<evidence type="ECO:0000256" key="3">
    <source>
        <dbReference type="ARBA" id="ARBA00022840"/>
    </source>
</evidence>
<evidence type="ECO:0000313" key="6">
    <source>
        <dbReference type="Proteomes" id="UP000306409"/>
    </source>
</evidence>
<dbReference type="Gene3D" id="3.40.50.300">
    <property type="entry name" value="P-loop containing nucleotide triphosphate hydrolases"/>
    <property type="match status" value="1"/>
</dbReference>
<reference evidence="5 6" key="1">
    <citation type="submission" date="2020-09" db="EMBL/GenBank/DDBJ databases">
        <title>Characterization and genome sequencing of Ruminiclostridium sp. nov. MA18.</title>
        <authorList>
            <person name="Rettenmaier R."/>
            <person name="Kowollik M.-L."/>
            <person name="Liebl W."/>
            <person name="Zverlov V."/>
        </authorList>
    </citation>
    <scope>NUCLEOTIDE SEQUENCE [LARGE SCALE GENOMIC DNA]</scope>
    <source>
        <strain evidence="5 6">MA18</strain>
    </source>
</reference>
<sequence>MDNILPKLIRAGLEQDLKSFEVISITVANKLKKTNPQVAEEINSVLFNKNITNNAYRSIGLDNLPTDKKNNMNLVNIVEVQEIQEPILDNDVKKLYKRFLDEQIKANELLNIGVKPSNSILLYGEPGVGKTYSAKWFSYMLKKPLIVLDLSIVISSYMGETGANIKKVLDYAKNNNSILFLDEFDAIAKRRDDERELGEIKRIVNVLLKELEEWPIGSIIIAATNHPNLLDKAIWRRFDLKIELEIPKDELKKEIIIREFNNVRNISQSILDLFIESTPMINAAEIVRLCDDIKRESVLSNDDINVIIINKVVKYFENFNINQKKKLVEVLYDGGKRYRVSEISKIFSIPQSTIYRYLKNNQ</sequence>
<dbReference type="GO" id="GO:0016887">
    <property type="term" value="F:ATP hydrolysis activity"/>
    <property type="evidence" value="ECO:0007669"/>
    <property type="project" value="InterPro"/>
</dbReference>
<keyword evidence="6" id="KW-1185">Reference proteome</keyword>
<organism evidence="5 6">
    <name type="scientific">Ruminiclostridium herbifermentans</name>
    <dbReference type="NCBI Taxonomy" id="2488810"/>
    <lineage>
        <taxon>Bacteria</taxon>
        <taxon>Bacillati</taxon>
        <taxon>Bacillota</taxon>
        <taxon>Clostridia</taxon>
        <taxon>Eubacteriales</taxon>
        <taxon>Oscillospiraceae</taxon>
        <taxon>Ruminiclostridium</taxon>
    </lineage>
</organism>
<dbReference type="InterPro" id="IPR027417">
    <property type="entry name" value="P-loop_NTPase"/>
</dbReference>
<dbReference type="Pfam" id="PF00004">
    <property type="entry name" value="AAA"/>
    <property type="match status" value="1"/>
</dbReference>
<evidence type="ECO:0000256" key="1">
    <source>
        <dbReference type="ARBA" id="ARBA00006914"/>
    </source>
</evidence>
<dbReference type="CDD" id="cd19481">
    <property type="entry name" value="RecA-like_protease"/>
    <property type="match status" value="1"/>
</dbReference>
<protein>
    <submittedName>
        <fullName evidence="5">AAA family ATPase</fullName>
    </submittedName>
</protein>
<dbReference type="KEGG" id="rher:EHE19_019100"/>
<comment type="similarity">
    <text evidence="1">Belongs to the AAA ATPase family.</text>
</comment>
<dbReference type="SUPFAM" id="SSF52540">
    <property type="entry name" value="P-loop containing nucleoside triphosphate hydrolases"/>
    <property type="match status" value="1"/>
</dbReference>
<dbReference type="GO" id="GO:0005524">
    <property type="term" value="F:ATP binding"/>
    <property type="evidence" value="ECO:0007669"/>
    <property type="project" value="UniProtKB-KW"/>
</dbReference>